<evidence type="ECO:0000259" key="3">
    <source>
        <dbReference type="PROSITE" id="PS50157"/>
    </source>
</evidence>
<feature type="compositionally biased region" description="Polar residues" evidence="2">
    <location>
        <begin position="302"/>
        <end position="312"/>
    </location>
</feature>
<proteinExistence type="predicted"/>
<name>A0AA40EQF8_9PEZI</name>
<evidence type="ECO:0000313" key="4">
    <source>
        <dbReference type="EMBL" id="KAK0743613.1"/>
    </source>
</evidence>
<feature type="compositionally biased region" description="Polar residues" evidence="2">
    <location>
        <begin position="824"/>
        <end position="840"/>
    </location>
</feature>
<feature type="region of interest" description="Disordered" evidence="2">
    <location>
        <begin position="1"/>
        <end position="95"/>
    </location>
</feature>
<feature type="compositionally biased region" description="Low complexity" evidence="2">
    <location>
        <begin position="786"/>
        <end position="801"/>
    </location>
</feature>
<dbReference type="InterPro" id="IPR013087">
    <property type="entry name" value="Znf_C2H2_type"/>
</dbReference>
<dbReference type="PANTHER" id="PTHR38166">
    <property type="entry name" value="C2H2-TYPE DOMAIN-CONTAINING PROTEIN-RELATED"/>
    <property type="match status" value="1"/>
</dbReference>
<sequence length="939" mass="102034">MESPSRGSRYPAPSRVAHKLGSDIAIISLPHRTRPRTSSHDERHHSKPQHLDTSPSLGGTTAPSSPTTLVGDYSSAGPHGHHQLVVIDPTPYPQRDVPRPVTPTMSKSACDDDSPQRVDASMRDHAFRKHHRGIGSIDSMLSSTTCVNTQSECSRPPSRVSRAAHVGGGMIPQHLLLEEATKYLAAAAAHQDHHHPDNDSGIPDVVVIDPETPTTHHHASASSPPFTPIAIHRNFESDDVDHEETRVANEISSWVLRSLWGKEVDECVAPLLVSDCTQRYLQELWIAAAQGHLRQAAASPEQGGSSPNSSDTLGRENGGDGVPLNGSGKGKRKADGGGDEPDGYEGRGGGDEGGNTATGTQPPNGRNNISSNFSCPYRKRNPLRFNVRNYYVCATHSFADMSQLKKHIRAHHPPVQRNAGPFSCPRCIQGFPTKNDLDDHLRRPDVCHITFDQGGADPEDGITQKIIVSLEARTLRLKIDNWTSLWRLLFPEDRTIPDPVFVPVMEVFDFVSESKKFLSKLRDLLELQYRYVLEGADESSDVDRKIHQGLDRSTKSIYNWVETVIQDWEQRFTGISLFPRAGSATQSVQSVGEESWTSSTSVLPPSPALTPTVVAGSEAQIAAASRDESPESIGHASVNSRRTNPPPKRIRRSDPALKTTGIPIPIQKARTPQPPNSRTPNSSLRRPSGIPVLPTQAMTTLPPNPPLQRPTFPQQWSDYPPVSSPYGAPPYSILTSSPGLHPQHLTTAPPYPAGGVPQSPFLSQEAHTSEQQLQNHQQQIEHHLEQQQQQQSIDQQQQQQQHHMDGVQHDAAAPSGGPGDPRHSSTIRTSRFLSSATTPRTSLTSVWVRDNSNANRDSAQTLVDAHPPGPCQNFYCPSCSKALPDGVGHPGVPHSGHPGGNAMYGTGVVGPGGFAMHVVGEEHAYGGGQGEWGQYGEGF</sequence>
<evidence type="ECO:0000313" key="5">
    <source>
        <dbReference type="Proteomes" id="UP001172155"/>
    </source>
</evidence>
<organism evidence="4 5">
    <name type="scientific">Schizothecium vesticola</name>
    <dbReference type="NCBI Taxonomy" id="314040"/>
    <lineage>
        <taxon>Eukaryota</taxon>
        <taxon>Fungi</taxon>
        <taxon>Dikarya</taxon>
        <taxon>Ascomycota</taxon>
        <taxon>Pezizomycotina</taxon>
        <taxon>Sordariomycetes</taxon>
        <taxon>Sordariomycetidae</taxon>
        <taxon>Sordariales</taxon>
        <taxon>Schizotheciaceae</taxon>
        <taxon>Schizothecium</taxon>
    </lineage>
</organism>
<keyword evidence="1" id="KW-0479">Metal-binding</keyword>
<protein>
    <recommendedName>
        <fullName evidence="3">C2H2-type domain-containing protein</fullName>
    </recommendedName>
</protein>
<dbReference type="Proteomes" id="UP001172155">
    <property type="component" value="Unassembled WGS sequence"/>
</dbReference>
<feature type="compositionally biased region" description="Polar residues" evidence="2">
    <location>
        <begin position="51"/>
        <end position="68"/>
    </location>
</feature>
<feature type="region of interest" description="Disordered" evidence="2">
    <location>
        <begin position="618"/>
        <end position="840"/>
    </location>
</feature>
<reference evidence="4" key="1">
    <citation type="submission" date="2023-06" db="EMBL/GenBank/DDBJ databases">
        <title>Genome-scale phylogeny and comparative genomics of the fungal order Sordariales.</title>
        <authorList>
            <consortium name="Lawrence Berkeley National Laboratory"/>
            <person name="Hensen N."/>
            <person name="Bonometti L."/>
            <person name="Westerberg I."/>
            <person name="Brannstrom I.O."/>
            <person name="Guillou S."/>
            <person name="Cros-Aarteil S."/>
            <person name="Calhoun S."/>
            <person name="Haridas S."/>
            <person name="Kuo A."/>
            <person name="Mondo S."/>
            <person name="Pangilinan J."/>
            <person name="Riley R."/>
            <person name="LaButti K."/>
            <person name="Andreopoulos B."/>
            <person name="Lipzen A."/>
            <person name="Chen C."/>
            <person name="Yanf M."/>
            <person name="Daum C."/>
            <person name="Ng V."/>
            <person name="Clum A."/>
            <person name="Steindorff A."/>
            <person name="Ohm R."/>
            <person name="Martin F."/>
            <person name="Silar P."/>
            <person name="Natvig D."/>
            <person name="Lalanne C."/>
            <person name="Gautier V."/>
            <person name="Ament-velasquez S.L."/>
            <person name="Kruys A."/>
            <person name="Hutchinson M.I."/>
            <person name="Powell A.J."/>
            <person name="Barry K."/>
            <person name="Miller A.N."/>
            <person name="Grigoriev I.V."/>
            <person name="Debuchy R."/>
            <person name="Gladieux P."/>
            <person name="Thoren M.H."/>
            <person name="Johannesson H."/>
        </authorList>
    </citation>
    <scope>NUCLEOTIDE SEQUENCE</scope>
    <source>
        <strain evidence="4">SMH3187-1</strain>
    </source>
</reference>
<accession>A0AA40EQF8</accession>
<dbReference type="AlphaFoldDB" id="A0AA40EQF8"/>
<dbReference type="Gene3D" id="3.30.160.60">
    <property type="entry name" value="Classic Zinc Finger"/>
    <property type="match status" value="1"/>
</dbReference>
<feature type="region of interest" description="Disordered" evidence="2">
    <location>
        <begin position="190"/>
        <end position="229"/>
    </location>
</feature>
<feature type="compositionally biased region" description="Polar residues" evidence="2">
    <location>
        <begin position="760"/>
        <end position="770"/>
    </location>
</feature>
<evidence type="ECO:0000256" key="1">
    <source>
        <dbReference type="PROSITE-ProRule" id="PRU00042"/>
    </source>
</evidence>
<evidence type="ECO:0000256" key="2">
    <source>
        <dbReference type="SAM" id="MobiDB-lite"/>
    </source>
</evidence>
<feature type="domain" description="C2H2-type" evidence="3">
    <location>
        <begin position="422"/>
        <end position="448"/>
    </location>
</feature>
<dbReference type="PANTHER" id="PTHR38166:SF1">
    <property type="entry name" value="C2H2-TYPE DOMAIN-CONTAINING PROTEIN"/>
    <property type="match status" value="1"/>
</dbReference>
<keyword evidence="1" id="KW-0863">Zinc-finger</keyword>
<keyword evidence="5" id="KW-1185">Reference proteome</keyword>
<feature type="region of interest" description="Disordered" evidence="2">
    <location>
        <begin position="296"/>
        <end position="373"/>
    </location>
</feature>
<keyword evidence="1" id="KW-0862">Zinc</keyword>
<feature type="compositionally biased region" description="Polar residues" evidence="2">
    <location>
        <begin position="355"/>
        <end position="373"/>
    </location>
</feature>
<dbReference type="EMBL" id="JAUKUD010000005">
    <property type="protein sequence ID" value="KAK0743613.1"/>
    <property type="molecule type" value="Genomic_DNA"/>
</dbReference>
<dbReference type="GO" id="GO:0008270">
    <property type="term" value="F:zinc ion binding"/>
    <property type="evidence" value="ECO:0007669"/>
    <property type="project" value="UniProtKB-KW"/>
</dbReference>
<dbReference type="PROSITE" id="PS50157">
    <property type="entry name" value="ZINC_FINGER_C2H2_2"/>
    <property type="match status" value="1"/>
</dbReference>
<gene>
    <name evidence="4" type="ORF">B0T18DRAFT_430858</name>
</gene>
<comment type="caution">
    <text evidence="4">The sequence shown here is derived from an EMBL/GenBank/DDBJ whole genome shotgun (WGS) entry which is preliminary data.</text>
</comment>